<reference evidence="2 3" key="1">
    <citation type="submission" date="2019-03" db="EMBL/GenBank/DDBJ databases">
        <title>Genome sequence of Thiobacillaceae bacterium LSR1, a sulfur-oxidizing bacterium isolated from freshwater sediment.</title>
        <authorList>
            <person name="Li S."/>
        </authorList>
    </citation>
    <scope>NUCLEOTIDE SEQUENCE [LARGE SCALE GENOMIC DNA]</scope>
    <source>
        <strain evidence="2 3">LSR1</strain>
    </source>
</reference>
<evidence type="ECO:0008006" key="4">
    <source>
        <dbReference type="Google" id="ProtNLM"/>
    </source>
</evidence>
<evidence type="ECO:0000256" key="1">
    <source>
        <dbReference type="SAM" id="MobiDB-lite"/>
    </source>
</evidence>
<dbReference type="EMBL" id="SJZB01000001">
    <property type="protein sequence ID" value="TCJ20401.1"/>
    <property type="molecule type" value="Genomic_DNA"/>
</dbReference>
<feature type="compositionally biased region" description="Low complexity" evidence="1">
    <location>
        <begin position="97"/>
        <end position="125"/>
    </location>
</feature>
<comment type="caution">
    <text evidence="2">The sequence shown here is derived from an EMBL/GenBank/DDBJ whole genome shotgun (WGS) entry which is preliminary data.</text>
</comment>
<evidence type="ECO:0000313" key="2">
    <source>
        <dbReference type="EMBL" id="TCJ20401.1"/>
    </source>
</evidence>
<dbReference type="Proteomes" id="UP000295443">
    <property type="component" value="Unassembled WGS sequence"/>
</dbReference>
<name>A0A4R1BRX4_9PROT</name>
<organism evidence="2 3">
    <name type="scientific">Parasulfuritortus cantonensis</name>
    <dbReference type="NCBI Taxonomy" id="2528202"/>
    <lineage>
        <taxon>Bacteria</taxon>
        <taxon>Pseudomonadati</taxon>
        <taxon>Pseudomonadota</taxon>
        <taxon>Betaproteobacteria</taxon>
        <taxon>Nitrosomonadales</taxon>
        <taxon>Thiobacillaceae</taxon>
        <taxon>Parasulfuritortus</taxon>
    </lineage>
</organism>
<feature type="region of interest" description="Disordered" evidence="1">
    <location>
        <begin position="97"/>
        <end position="128"/>
    </location>
</feature>
<accession>A0A4R1BRX4</accession>
<dbReference type="OrthoDB" id="6199211at2"/>
<proteinExistence type="predicted"/>
<dbReference type="RefSeq" id="WP_131444339.1">
    <property type="nucleotide sequence ID" value="NZ_SJZB01000001.1"/>
</dbReference>
<evidence type="ECO:0000313" key="3">
    <source>
        <dbReference type="Proteomes" id="UP000295443"/>
    </source>
</evidence>
<protein>
    <recommendedName>
        <fullName evidence="4">DUF4105 domain-containing protein</fullName>
    </recommendedName>
</protein>
<keyword evidence="3" id="KW-1185">Reference proteome</keyword>
<dbReference type="AlphaFoldDB" id="A0A4R1BRX4"/>
<gene>
    <name evidence="2" type="ORF">EZJ19_00460</name>
</gene>
<sequence>MAGSSVPGVTCNVFNTVINHEGSLFSKAWSTPGPVAVERCNRQLEIRFDGLHVGLVVRGKTGIGHAPGVLQQHADCVLPNGAPVGFFGDGGDWSSGWDRSGSSGSSGSSSGSSSQSSRPGPSASSNISGMNMKGTVFYYEDFERRRPQYVSADKAREVEAVSTLLLVTVTAEQAKAFTKYWQDRRAQPGDFYLLGHNCSSHAAEAFIEAGIVSEGIPGLDTPDNFYNQLANVLGAKATSYAGYLDFQRAGAGFTCYVYPTS</sequence>